<sequence>MKKLFLASIIFTSALISGCTAPPPVNFSVPDVGVSTKKIDAEVKAITVTLARPDEKKGDLPAGIEGITTLWKEALQEALDRMAIFKDDSKNKVSIQVKILAFEVPAFGFEMTSKSIARYEVIDRATGSIIYTQDIAAEGVVPATHAYLGVTRVRESINRAAQNNIKTFLQAVESVDIEKPMFPAEKK</sequence>
<evidence type="ECO:0000256" key="1">
    <source>
        <dbReference type="SAM" id="SignalP"/>
    </source>
</evidence>
<name>A0ABV4BCA1_9BURK</name>
<gene>
    <name evidence="2" type="ORF">AB7A72_21555</name>
</gene>
<keyword evidence="2" id="KW-0012">Acyltransferase</keyword>
<protein>
    <submittedName>
        <fullName evidence="2">UDP-N-acetylglucosamine acyltransferase</fullName>
    </submittedName>
</protein>
<keyword evidence="2" id="KW-0808">Transferase</keyword>
<keyword evidence="3" id="KW-1185">Reference proteome</keyword>
<dbReference type="PROSITE" id="PS51257">
    <property type="entry name" value="PROKAR_LIPOPROTEIN"/>
    <property type="match status" value="1"/>
</dbReference>
<proteinExistence type="predicted"/>
<accession>A0ABV4BCA1</accession>
<feature type="signal peptide" evidence="1">
    <location>
        <begin position="1"/>
        <end position="21"/>
    </location>
</feature>
<dbReference type="GO" id="GO:0016746">
    <property type="term" value="F:acyltransferase activity"/>
    <property type="evidence" value="ECO:0007669"/>
    <property type="project" value="UniProtKB-KW"/>
</dbReference>
<dbReference type="Proteomes" id="UP001562178">
    <property type="component" value="Unassembled WGS sequence"/>
</dbReference>
<dbReference type="RefSeq" id="WP_312462460.1">
    <property type="nucleotide sequence ID" value="NZ_JBGBDC010000011.1"/>
</dbReference>
<evidence type="ECO:0000313" key="2">
    <source>
        <dbReference type="EMBL" id="MEY2253618.1"/>
    </source>
</evidence>
<reference evidence="2 3" key="1">
    <citation type="journal article" date="2016" name="Int. J. Syst. Evol. Microbiol.">
        <title>Description of Comamonas sediminis sp. nov., isolated from lagoon sediments.</title>
        <authorList>
            <person name="Subhash Y."/>
            <person name="Bang J.J."/>
            <person name="You T.H."/>
            <person name="Lee S.S."/>
        </authorList>
    </citation>
    <scope>NUCLEOTIDE SEQUENCE [LARGE SCALE GENOMIC DNA]</scope>
    <source>
        <strain evidence="2 3">JCM 31169</strain>
    </source>
</reference>
<keyword evidence="1" id="KW-0732">Signal</keyword>
<dbReference type="EMBL" id="JBGBDC010000011">
    <property type="protein sequence ID" value="MEY2253618.1"/>
    <property type="molecule type" value="Genomic_DNA"/>
</dbReference>
<evidence type="ECO:0000313" key="3">
    <source>
        <dbReference type="Proteomes" id="UP001562178"/>
    </source>
</evidence>
<organism evidence="2 3">
    <name type="scientific">Comamonas sediminis</name>
    <dbReference type="NCBI Taxonomy" id="1783360"/>
    <lineage>
        <taxon>Bacteria</taxon>
        <taxon>Pseudomonadati</taxon>
        <taxon>Pseudomonadota</taxon>
        <taxon>Betaproteobacteria</taxon>
        <taxon>Burkholderiales</taxon>
        <taxon>Comamonadaceae</taxon>
        <taxon>Comamonas</taxon>
    </lineage>
</organism>
<comment type="caution">
    <text evidence="2">The sequence shown here is derived from an EMBL/GenBank/DDBJ whole genome shotgun (WGS) entry which is preliminary data.</text>
</comment>
<feature type="chain" id="PRO_5046043686" evidence="1">
    <location>
        <begin position="22"/>
        <end position="187"/>
    </location>
</feature>